<protein>
    <submittedName>
        <fullName evidence="2">Nuclear transport factor 2 family protein</fullName>
    </submittedName>
</protein>
<gene>
    <name evidence="2" type="ORF">JKA74_09275</name>
</gene>
<proteinExistence type="predicted"/>
<keyword evidence="3" id="KW-1185">Reference proteome</keyword>
<feature type="domain" description="DUF4440" evidence="1">
    <location>
        <begin position="47"/>
        <end position="150"/>
    </location>
</feature>
<dbReference type="InterPro" id="IPR032710">
    <property type="entry name" value="NTF2-like_dom_sf"/>
</dbReference>
<dbReference type="AlphaFoldDB" id="A0A934WY04"/>
<evidence type="ECO:0000313" key="2">
    <source>
        <dbReference type="EMBL" id="MBK6265229.1"/>
    </source>
</evidence>
<dbReference type="SUPFAM" id="SSF54427">
    <property type="entry name" value="NTF2-like"/>
    <property type="match status" value="1"/>
</dbReference>
<accession>A0A934WY04</accession>
<dbReference type="EMBL" id="JAEQBW010000003">
    <property type="protein sequence ID" value="MBK6265229.1"/>
    <property type="molecule type" value="Genomic_DNA"/>
</dbReference>
<dbReference type="InterPro" id="IPR027843">
    <property type="entry name" value="DUF4440"/>
</dbReference>
<organism evidence="2 3">
    <name type="scientific">Marivirga aurantiaca</name>
    <dbReference type="NCBI Taxonomy" id="2802615"/>
    <lineage>
        <taxon>Bacteria</taxon>
        <taxon>Pseudomonadati</taxon>
        <taxon>Bacteroidota</taxon>
        <taxon>Cytophagia</taxon>
        <taxon>Cytophagales</taxon>
        <taxon>Marivirgaceae</taxon>
        <taxon>Marivirga</taxon>
    </lineage>
</organism>
<reference evidence="2" key="1">
    <citation type="submission" date="2021-01" db="EMBL/GenBank/DDBJ databases">
        <title>Marivirga aurantiaca sp. nov., isolated from intertidal surface sediments.</title>
        <authorList>
            <person name="Zhang M."/>
        </authorList>
    </citation>
    <scope>NUCLEOTIDE SEQUENCE</scope>
    <source>
        <strain evidence="2">S37H4</strain>
    </source>
</reference>
<name>A0A934WY04_9BACT</name>
<dbReference type="RefSeq" id="WP_201430900.1">
    <property type="nucleotide sequence ID" value="NZ_JAEQBW010000003.1"/>
</dbReference>
<comment type="caution">
    <text evidence="2">The sequence shown here is derived from an EMBL/GenBank/DDBJ whole genome shotgun (WGS) entry which is preliminary data.</text>
</comment>
<evidence type="ECO:0000259" key="1">
    <source>
        <dbReference type="Pfam" id="PF14534"/>
    </source>
</evidence>
<dbReference type="Pfam" id="PF14534">
    <property type="entry name" value="DUF4440"/>
    <property type="match status" value="1"/>
</dbReference>
<dbReference type="Gene3D" id="3.10.450.50">
    <property type="match status" value="1"/>
</dbReference>
<dbReference type="Proteomes" id="UP000611723">
    <property type="component" value="Unassembled WGS sequence"/>
</dbReference>
<evidence type="ECO:0000313" key="3">
    <source>
        <dbReference type="Proteomes" id="UP000611723"/>
    </source>
</evidence>
<sequence length="162" mass="18927">MPYTISKYRMKQGSFMLLWMIFIGSFSLKAQVNSNDSLHIQQEILKRTKEMTMLFNSKQLDQIAQFYTSDSKMIGPRTNVSGDQMKTYWPKFSNANNWELENIEIQPLSLTFASQIGISTIEYTRPDGNVAKSITKFSLIWQKTNEGWKIKQDFFFPIPQNE</sequence>